<dbReference type="Gene3D" id="3.40.1000.10">
    <property type="entry name" value="Mog1/PsbP, alpha/beta/alpha sandwich"/>
    <property type="match status" value="1"/>
</dbReference>
<comment type="similarity">
    <text evidence="1">Belongs to the MOG1 family.</text>
</comment>
<dbReference type="InParanoid" id="A0A0D8JS20"/>
<dbReference type="PANTHER" id="PTHR15837">
    <property type="entry name" value="RAN GUANINE NUCLEOTIDE RELEASE FACTOR"/>
    <property type="match status" value="1"/>
</dbReference>
<evidence type="ECO:0000256" key="2">
    <source>
        <dbReference type="ARBA" id="ARBA00022448"/>
    </source>
</evidence>
<dbReference type="GO" id="GO:0006606">
    <property type="term" value="P:protein import into nucleus"/>
    <property type="evidence" value="ECO:0007669"/>
    <property type="project" value="TreeGrafter"/>
</dbReference>
<dbReference type="AlphaFoldDB" id="A0A0D8JS20"/>
<dbReference type="InterPro" id="IPR016123">
    <property type="entry name" value="Mog1/PsbP_a/b/a-sand"/>
</dbReference>
<evidence type="ECO:0000313" key="4">
    <source>
        <dbReference type="EMBL" id="KJF60115.1"/>
    </source>
</evidence>
<dbReference type="SUPFAM" id="SSF55724">
    <property type="entry name" value="Mog1p/PsbP-like"/>
    <property type="match status" value="1"/>
</dbReference>
<dbReference type="OMA" id="CHFLLVR"/>
<dbReference type="Pfam" id="PF04603">
    <property type="entry name" value="Mog1"/>
    <property type="match status" value="1"/>
</dbReference>
<organism evidence="4 5">
    <name type="scientific">Coccidioides immitis (strain RS)</name>
    <name type="common">Valley fever fungus</name>
    <dbReference type="NCBI Taxonomy" id="246410"/>
    <lineage>
        <taxon>Eukaryota</taxon>
        <taxon>Fungi</taxon>
        <taxon>Dikarya</taxon>
        <taxon>Ascomycota</taxon>
        <taxon>Pezizomycotina</taxon>
        <taxon>Eurotiomycetes</taxon>
        <taxon>Eurotiomycetidae</taxon>
        <taxon>Onygenales</taxon>
        <taxon>Onygenaceae</taxon>
        <taxon>Coccidioides</taxon>
    </lineage>
</organism>
<dbReference type="GeneID" id="24163441"/>
<sequence>MELDKEPTQGYNSTLLYGGAMSVELPKGWKNISNVRPIPDNQEVFASGTGYDMSVIVELLERVESDSEPMHAAVSKMPPGASTEDVDALALLAHIHDICDANRDQFEVVDGPKSSHPTGRTQEGPTYVCEVNILSHSTRINHSNALREPDQVTKCYMFMVRLVQQGTDMLVHVNLPITPLKYNSDPSAVPDAERQAKDILEHLMNTLNFIDFSMFG</sequence>
<proteinExistence type="inferred from homology"/>
<dbReference type="KEGG" id="cim:CIMG_10810"/>
<dbReference type="GO" id="GO:0005085">
    <property type="term" value="F:guanyl-nucleotide exchange factor activity"/>
    <property type="evidence" value="ECO:0007669"/>
    <property type="project" value="TreeGrafter"/>
</dbReference>
<evidence type="ECO:0000256" key="3">
    <source>
        <dbReference type="ARBA" id="ARBA00022927"/>
    </source>
</evidence>
<dbReference type="InterPro" id="IPR007681">
    <property type="entry name" value="Mog1"/>
</dbReference>
<evidence type="ECO:0000313" key="5">
    <source>
        <dbReference type="Proteomes" id="UP000001261"/>
    </source>
</evidence>
<gene>
    <name evidence="4" type="ORF">CIMG_10810</name>
</gene>
<reference evidence="5" key="1">
    <citation type="journal article" date="2009" name="Genome Res.">
        <title>Comparative genomic analyses of the human fungal pathogens Coccidioides and their relatives.</title>
        <authorList>
            <person name="Sharpton T.J."/>
            <person name="Stajich J.E."/>
            <person name="Rounsley S.D."/>
            <person name="Gardner M.J."/>
            <person name="Wortman J.R."/>
            <person name="Jordar V.S."/>
            <person name="Maiti R."/>
            <person name="Kodira C.D."/>
            <person name="Neafsey D.E."/>
            <person name="Zeng Q."/>
            <person name="Hung C.-Y."/>
            <person name="McMahan C."/>
            <person name="Muszewska A."/>
            <person name="Grynberg M."/>
            <person name="Mandel M.A."/>
            <person name="Kellner E.M."/>
            <person name="Barker B.M."/>
            <person name="Galgiani J.N."/>
            <person name="Orbach M.J."/>
            <person name="Kirkland T.N."/>
            <person name="Cole G.T."/>
            <person name="Henn M.R."/>
            <person name="Birren B.W."/>
            <person name="Taylor J.W."/>
        </authorList>
    </citation>
    <scope>NUCLEOTIDE SEQUENCE [LARGE SCALE GENOMIC DNA]</scope>
    <source>
        <strain evidence="5">RS</strain>
    </source>
</reference>
<dbReference type="GO" id="GO:0031267">
    <property type="term" value="F:small GTPase binding"/>
    <property type="evidence" value="ECO:0007669"/>
    <property type="project" value="TreeGrafter"/>
</dbReference>
<accession>A0A0D8JS20</accession>
<dbReference type="PANTHER" id="PTHR15837:SF0">
    <property type="entry name" value="RAN GUANINE NUCLEOTIDE RELEASE FACTOR"/>
    <property type="match status" value="1"/>
</dbReference>
<name>A0A0D8JS20_COCIM</name>
<dbReference type="OrthoDB" id="10255285at2759"/>
<dbReference type="VEuPathDB" id="FungiDB:CIMG_10810"/>
<evidence type="ECO:0000256" key="1">
    <source>
        <dbReference type="ARBA" id="ARBA00010307"/>
    </source>
</evidence>
<keyword evidence="5" id="KW-1185">Reference proteome</keyword>
<keyword evidence="2" id="KW-0813">Transport</keyword>
<protein>
    <submittedName>
        <fullName evidence="4">Uncharacterized protein</fullName>
    </submittedName>
</protein>
<keyword evidence="3" id="KW-0653">Protein transport</keyword>
<dbReference type="STRING" id="246410.A0A0D8JS20"/>
<dbReference type="GO" id="GO:0005634">
    <property type="term" value="C:nucleus"/>
    <property type="evidence" value="ECO:0007669"/>
    <property type="project" value="TreeGrafter"/>
</dbReference>
<dbReference type="EMBL" id="GG704911">
    <property type="protein sequence ID" value="KJF60115.1"/>
    <property type="molecule type" value="Genomic_DNA"/>
</dbReference>
<reference evidence="5" key="2">
    <citation type="journal article" date="2010" name="Genome Res.">
        <title>Population genomic sequencing of Coccidioides fungi reveals recent hybridization and transposon control.</title>
        <authorList>
            <person name="Neafsey D.E."/>
            <person name="Barker B.M."/>
            <person name="Sharpton T.J."/>
            <person name="Stajich J.E."/>
            <person name="Park D.J."/>
            <person name="Whiston E."/>
            <person name="Hung C.-Y."/>
            <person name="McMahan C."/>
            <person name="White J."/>
            <person name="Sykes S."/>
            <person name="Heiman D."/>
            <person name="Young S."/>
            <person name="Zeng Q."/>
            <person name="Abouelleil A."/>
            <person name="Aftuck L."/>
            <person name="Bessette D."/>
            <person name="Brown A."/>
            <person name="FitzGerald M."/>
            <person name="Lui A."/>
            <person name="Macdonald J.P."/>
            <person name="Priest M."/>
            <person name="Orbach M.J."/>
            <person name="Galgiani J.N."/>
            <person name="Kirkland T.N."/>
            <person name="Cole G.T."/>
            <person name="Birren B.W."/>
            <person name="Henn M.R."/>
            <person name="Taylor J.W."/>
            <person name="Rounsley S.D."/>
        </authorList>
    </citation>
    <scope>GENOME REANNOTATION</scope>
    <source>
        <strain evidence="5">RS</strain>
    </source>
</reference>
<dbReference type="RefSeq" id="XP_012214332.1">
    <property type="nucleotide sequence ID" value="XM_012358909.1"/>
</dbReference>
<dbReference type="Proteomes" id="UP000001261">
    <property type="component" value="Unassembled WGS sequence"/>
</dbReference>
<dbReference type="FunCoup" id="A0A0D8JS20">
    <property type="interactions" value="228"/>
</dbReference>